<dbReference type="EMBL" id="UYRX01000252">
    <property type="protein sequence ID" value="VDK78615.1"/>
    <property type="molecule type" value="Genomic_DNA"/>
</dbReference>
<keyword evidence="2" id="KW-1185">Reference proteome</keyword>
<protein>
    <submittedName>
        <fullName evidence="1">Uncharacterized protein</fullName>
    </submittedName>
</protein>
<proteinExistence type="predicted"/>
<evidence type="ECO:0000313" key="1">
    <source>
        <dbReference type="EMBL" id="VDK78615.1"/>
    </source>
</evidence>
<dbReference type="AlphaFoldDB" id="A0A3P6TCT6"/>
<organism evidence="1 2">
    <name type="scientific">Litomosoides sigmodontis</name>
    <name type="common">Filarial nematode worm</name>
    <dbReference type="NCBI Taxonomy" id="42156"/>
    <lineage>
        <taxon>Eukaryota</taxon>
        <taxon>Metazoa</taxon>
        <taxon>Ecdysozoa</taxon>
        <taxon>Nematoda</taxon>
        <taxon>Chromadorea</taxon>
        <taxon>Rhabditida</taxon>
        <taxon>Spirurina</taxon>
        <taxon>Spiruromorpha</taxon>
        <taxon>Filarioidea</taxon>
        <taxon>Onchocercidae</taxon>
        <taxon>Litomosoides</taxon>
    </lineage>
</organism>
<accession>A0A3P6TCT6</accession>
<reference evidence="1 2" key="1">
    <citation type="submission" date="2018-08" db="EMBL/GenBank/DDBJ databases">
        <authorList>
            <person name="Laetsch R D."/>
            <person name="Stevens L."/>
            <person name="Kumar S."/>
            <person name="Blaxter L. M."/>
        </authorList>
    </citation>
    <scope>NUCLEOTIDE SEQUENCE [LARGE SCALE GENOMIC DNA]</scope>
</reference>
<sequence length="96" mass="10456">MDHRHVVAVQKFVAVVVQALFVTGLGHGAVLDLLSVCDLVVLILDVASLSRAVVRVLVPVHEYTVIEHVDNEDDAQLEDLAIKISIFDIRTSEGVT</sequence>
<gene>
    <name evidence="1" type="ORF">NLS_LOCUS4143</name>
</gene>
<name>A0A3P6TCT6_LITSI</name>
<evidence type="ECO:0000313" key="2">
    <source>
        <dbReference type="Proteomes" id="UP000277928"/>
    </source>
</evidence>
<dbReference type="Proteomes" id="UP000277928">
    <property type="component" value="Unassembled WGS sequence"/>
</dbReference>